<organism evidence="3 4">
    <name type="scientific">Candidatus Fimiplasma intestinipullorum</name>
    <dbReference type="NCBI Taxonomy" id="2840825"/>
    <lineage>
        <taxon>Bacteria</taxon>
        <taxon>Bacillati</taxon>
        <taxon>Bacillota</taxon>
        <taxon>Clostridia</taxon>
        <taxon>Eubacteriales</taxon>
        <taxon>Candidatus Fimiplasma</taxon>
    </lineage>
</organism>
<accession>A0A9D1HMZ6</accession>
<comment type="caution">
    <text evidence="3">The sequence shown here is derived from an EMBL/GenBank/DDBJ whole genome shotgun (WGS) entry which is preliminary data.</text>
</comment>
<dbReference type="InterPro" id="IPR036412">
    <property type="entry name" value="HAD-like_sf"/>
</dbReference>
<name>A0A9D1HMZ6_9FIRM</name>
<evidence type="ECO:0000313" key="3">
    <source>
        <dbReference type="EMBL" id="HIU12697.1"/>
    </source>
</evidence>
<keyword evidence="2" id="KW-1133">Transmembrane helix</keyword>
<reference evidence="3" key="1">
    <citation type="submission" date="2020-10" db="EMBL/GenBank/DDBJ databases">
        <authorList>
            <person name="Gilroy R."/>
        </authorList>
    </citation>
    <scope>NUCLEOTIDE SEQUENCE</scope>
    <source>
        <strain evidence="3">CHK195-11698</strain>
    </source>
</reference>
<dbReference type="PANTHER" id="PTHR18901">
    <property type="entry name" value="2-DEOXYGLUCOSE-6-PHOSPHATE PHOSPHATASE 2"/>
    <property type="match status" value="1"/>
</dbReference>
<evidence type="ECO:0000256" key="1">
    <source>
        <dbReference type="SAM" id="MobiDB-lite"/>
    </source>
</evidence>
<feature type="region of interest" description="Disordered" evidence="1">
    <location>
        <begin position="348"/>
        <end position="368"/>
    </location>
</feature>
<keyword evidence="3" id="KW-0378">Hydrolase</keyword>
<dbReference type="InterPro" id="IPR041492">
    <property type="entry name" value="HAD_2"/>
</dbReference>
<keyword evidence="2" id="KW-0472">Membrane</keyword>
<sequence length="604" mass="69469">MYYPQSTKDIRLVIMSFDDVMFDLTHLRYNYYRRLCRLYNTQLNREEFIRNIGSSRIMFKDSPIDHALLTTEALIDKIETDLYSYCRMYGLKSKDGLSELMELLKQRQIPCVAFSSHELKYAQSLMNLAMLYNKPQVLIGDHPDIAPLPDGELFDIIMQQYQVKPENTLVIASSRNACLAANQLKTNFVFIPDLQKENKELTIRSLKVCHSLLDVLNLLLESRLSVPSREYMLVESDDPNDIYSHYQHLVNTYRQDPETVQIINQIYQDEYARAQKDFVEKAVDQQEVVQPDPAEMDSLEELENQVAQSLHLAVDKMPQPEVEQKAQMAPEPEIDDVKEMAPIELKAQEVHPEDDLTDIEKEERPSDDPIDQVLAQLKPVSEKAKPALNPIEEMANEPSEMLDIDQLKKPEPDAPTATAEYTDTFGRDLQNMIDDIESASPKQEKTEKKPDFDKTKTMMFTKEELKFLGFKEDDLLSDDESIDEYIEKNEHHAKFKVSSIFLNFFYAFFTSLIVVGIVGIVCIALGEWMNSGNAIGSVLQTVIGSIDRFALTVFSWPASQIGSLFGATDLLIEAICNVMLMTIILWILYVLKDVIQFELKRRHR</sequence>
<dbReference type="InterPro" id="IPR023214">
    <property type="entry name" value="HAD_sf"/>
</dbReference>
<dbReference type="EMBL" id="DVMJ01000008">
    <property type="protein sequence ID" value="HIU12697.1"/>
    <property type="molecule type" value="Genomic_DNA"/>
</dbReference>
<evidence type="ECO:0000313" key="4">
    <source>
        <dbReference type="Proteomes" id="UP000824175"/>
    </source>
</evidence>
<feature type="transmembrane region" description="Helical" evidence="2">
    <location>
        <begin position="538"/>
        <end position="558"/>
    </location>
</feature>
<dbReference type="Gene3D" id="1.10.150.240">
    <property type="entry name" value="Putative phosphatase, domain 2"/>
    <property type="match status" value="1"/>
</dbReference>
<dbReference type="Pfam" id="PF13419">
    <property type="entry name" value="HAD_2"/>
    <property type="match status" value="1"/>
</dbReference>
<keyword evidence="2" id="KW-0812">Transmembrane</keyword>
<dbReference type="SUPFAM" id="SSF56784">
    <property type="entry name" value="HAD-like"/>
    <property type="match status" value="1"/>
</dbReference>
<gene>
    <name evidence="3" type="ORF">IAD15_01325</name>
</gene>
<evidence type="ECO:0000256" key="2">
    <source>
        <dbReference type="SAM" id="Phobius"/>
    </source>
</evidence>
<dbReference type="PANTHER" id="PTHR18901:SF38">
    <property type="entry name" value="PSEUDOURIDINE-5'-PHOSPHATASE"/>
    <property type="match status" value="1"/>
</dbReference>
<feature type="compositionally biased region" description="Basic and acidic residues" evidence="1">
    <location>
        <begin position="348"/>
        <end position="367"/>
    </location>
</feature>
<dbReference type="Gene3D" id="3.40.50.1000">
    <property type="entry name" value="HAD superfamily/HAD-like"/>
    <property type="match status" value="1"/>
</dbReference>
<reference evidence="3" key="2">
    <citation type="journal article" date="2021" name="PeerJ">
        <title>Extensive microbial diversity within the chicken gut microbiome revealed by metagenomics and culture.</title>
        <authorList>
            <person name="Gilroy R."/>
            <person name="Ravi A."/>
            <person name="Getino M."/>
            <person name="Pursley I."/>
            <person name="Horton D.L."/>
            <person name="Alikhan N.F."/>
            <person name="Baker D."/>
            <person name="Gharbi K."/>
            <person name="Hall N."/>
            <person name="Watson M."/>
            <person name="Adriaenssens E.M."/>
            <person name="Foster-Nyarko E."/>
            <person name="Jarju S."/>
            <person name="Secka A."/>
            <person name="Antonio M."/>
            <person name="Oren A."/>
            <person name="Chaudhuri R.R."/>
            <person name="La Ragione R."/>
            <person name="Hildebrand F."/>
            <person name="Pallen M.J."/>
        </authorList>
    </citation>
    <scope>NUCLEOTIDE SEQUENCE</scope>
    <source>
        <strain evidence="3">CHK195-11698</strain>
    </source>
</reference>
<proteinExistence type="predicted"/>
<feature type="transmembrane region" description="Helical" evidence="2">
    <location>
        <begin position="570"/>
        <end position="591"/>
    </location>
</feature>
<dbReference type="Proteomes" id="UP000824175">
    <property type="component" value="Unassembled WGS sequence"/>
</dbReference>
<protein>
    <submittedName>
        <fullName evidence="3">HAD hydrolase-like protein</fullName>
    </submittedName>
</protein>
<dbReference type="GO" id="GO:0016787">
    <property type="term" value="F:hydrolase activity"/>
    <property type="evidence" value="ECO:0007669"/>
    <property type="project" value="UniProtKB-KW"/>
</dbReference>
<dbReference type="AlphaFoldDB" id="A0A9D1HMZ6"/>
<dbReference type="InterPro" id="IPR023198">
    <property type="entry name" value="PGP-like_dom2"/>
</dbReference>
<feature type="transmembrane region" description="Helical" evidence="2">
    <location>
        <begin position="504"/>
        <end position="526"/>
    </location>
</feature>